<evidence type="ECO:0000313" key="2">
    <source>
        <dbReference type="Proteomes" id="UP000324222"/>
    </source>
</evidence>
<evidence type="ECO:0000313" key="1">
    <source>
        <dbReference type="EMBL" id="MPC49954.1"/>
    </source>
</evidence>
<accession>A0A5B7G0F6</accession>
<dbReference type="Proteomes" id="UP000324222">
    <property type="component" value="Unassembled WGS sequence"/>
</dbReference>
<comment type="caution">
    <text evidence="1">The sequence shown here is derived from an EMBL/GenBank/DDBJ whole genome shotgun (WGS) entry which is preliminary data.</text>
</comment>
<name>A0A5B7G0F6_PORTR</name>
<reference evidence="1 2" key="1">
    <citation type="submission" date="2019-05" db="EMBL/GenBank/DDBJ databases">
        <title>Another draft genome of Portunus trituberculatus and its Hox gene families provides insights of decapod evolution.</title>
        <authorList>
            <person name="Jeong J.-H."/>
            <person name="Song I."/>
            <person name="Kim S."/>
            <person name="Choi T."/>
            <person name="Kim D."/>
            <person name="Ryu S."/>
            <person name="Kim W."/>
        </authorList>
    </citation>
    <scope>NUCLEOTIDE SEQUENCE [LARGE SCALE GENOMIC DNA]</scope>
    <source>
        <tissue evidence="1">Muscle</tissue>
    </source>
</reference>
<protein>
    <submittedName>
        <fullName evidence="1">Uncharacterized protein</fullName>
    </submittedName>
</protein>
<gene>
    <name evidence="1" type="ORF">E2C01_043769</name>
</gene>
<organism evidence="1 2">
    <name type="scientific">Portunus trituberculatus</name>
    <name type="common">Swimming crab</name>
    <name type="synonym">Neptunus trituberculatus</name>
    <dbReference type="NCBI Taxonomy" id="210409"/>
    <lineage>
        <taxon>Eukaryota</taxon>
        <taxon>Metazoa</taxon>
        <taxon>Ecdysozoa</taxon>
        <taxon>Arthropoda</taxon>
        <taxon>Crustacea</taxon>
        <taxon>Multicrustacea</taxon>
        <taxon>Malacostraca</taxon>
        <taxon>Eumalacostraca</taxon>
        <taxon>Eucarida</taxon>
        <taxon>Decapoda</taxon>
        <taxon>Pleocyemata</taxon>
        <taxon>Brachyura</taxon>
        <taxon>Eubrachyura</taxon>
        <taxon>Portunoidea</taxon>
        <taxon>Portunidae</taxon>
        <taxon>Portuninae</taxon>
        <taxon>Portunus</taxon>
    </lineage>
</organism>
<keyword evidence="2" id="KW-1185">Reference proteome</keyword>
<dbReference type="EMBL" id="VSRR010009199">
    <property type="protein sequence ID" value="MPC49954.1"/>
    <property type="molecule type" value="Genomic_DNA"/>
</dbReference>
<dbReference type="AlphaFoldDB" id="A0A5B7G0F6"/>
<sequence length="169" mass="18823">MFKIECHEQISDSEGHLTRLRSRHVREARTVVNNFPLSPDPNPLLPLNLSPRPAPLKPSRTHSIAQAPPRWQTRPHLSEKLIQTLYTDGLSLSLRRIAKLLIGRSGAHVVGPQLKEITKRSRDYAMIVLNRGRFGGDLARLQDQDGTSCCGARARLAWRGVGGEDGVLL</sequence>
<proteinExistence type="predicted"/>